<evidence type="ECO:0000256" key="3">
    <source>
        <dbReference type="ARBA" id="ARBA00023239"/>
    </source>
</evidence>
<protein>
    <submittedName>
        <fullName evidence="5">Threonine dehydratase</fullName>
    </submittedName>
</protein>
<dbReference type="InterPro" id="IPR000634">
    <property type="entry name" value="Ser/Thr_deHydtase_PyrdxlP-BS"/>
</dbReference>
<organism evidence="5 6">
    <name type="scientific">Allokutzneria albata</name>
    <name type="common">Kibdelosporangium albatum</name>
    <dbReference type="NCBI Taxonomy" id="211114"/>
    <lineage>
        <taxon>Bacteria</taxon>
        <taxon>Bacillati</taxon>
        <taxon>Actinomycetota</taxon>
        <taxon>Actinomycetes</taxon>
        <taxon>Pseudonocardiales</taxon>
        <taxon>Pseudonocardiaceae</taxon>
        <taxon>Allokutzneria</taxon>
    </lineage>
</organism>
<dbReference type="Proteomes" id="UP000183376">
    <property type="component" value="Chromosome I"/>
</dbReference>
<evidence type="ECO:0000259" key="4">
    <source>
        <dbReference type="Pfam" id="PF00291"/>
    </source>
</evidence>
<dbReference type="GO" id="GO:0004794">
    <property type="term" value="F:threonine deaminase activity"/>
    <property type="evidence" value="ECO:0007669"/>
    <property type="project" value="TreeGrafter"/>
</dbReference>
<name>A0A1G9XLY2_ALLAB</name>
<evidence type="ECO:0000313" key="5">
    <source>
        <dbReference type="EMBL" id="SDM97263.1"/>
    </source>
</evidence>
<dbReference type="GO" id="GO:0009097">
    <property type="term" value="P:isoleucine biosynthetic process"/>
    <property type="evidence" value="ECO:0007669"/>
    <property type="project" value="TreeGrafter"/>
</dbReference>
<dbReference type="eggNOG" id="COG1171">
    <property type="taxonomic scope" value="Bacteria"/>
</dbReference>
<dbReference type="GO" id="GO:0006567">
    <property type="term" value="P:L-threonine catabolic process"/>
    <property type="evidence" value="ECO:0007669"/>
    <property type="project" value="TreeGrafter"/>
</dbReference>
<reference evidence="5 6" key="1">
    <citation type="submission" date="2016-10" db="EMBL/GenBank/DDBJ databases">
        <authorList>
            <person name="de Groot N.N."/>
        </authorList>
    </citation>
    <scope>NUCLEOTIDE SEQUENCE [LARGE SCALE GENOMIC DNA]</scope>
    <source>
        <strain evidence="5 6">DSM 44149</strain>
    </source>
</reference>
<keyword evidence="6" id="KW-1185">Reference proteome</keyword>
<evidence type="ECO:0000313" key="6">
    <source>
        <dbReference type="Proteomes" id="UP000183376"/>
    </source>
</evidence>
<dbReference type="Gene3D" id="3.40.50.1100">
    <property type="match status" value="2"/>
</dbReference>
<dbReference type="GO" id="GO:0003941">
    <property type="term" value="F:L-serine ammonia-lyase activity"/>
    <property type="evidence" value="ECO:0007669"/>
    <property type="project" value="TreeGrafter"/>
</dbReference>
<dbReference type="InterPro" id="IPR036052">
    <property type="entry name" value="TrpB-like_PALP_sf"/>
</dbReference>
<dbReference type="SUPFAM" id="SSF53686">
    <property type="entry name" value="Tryptophan synthase beta subunit-like PLP-dependent enzymes"/>
    <property type="match status" value="1"/>
</dbReference>
<gene>
    <name evidence="5" type="ORF">SAMN04489726_4266</name>
</gene>
<dbReference type="OrthoDB" id="4408011at2"/>
<keyword evidence="2" id="KW-0663">Pyridoxal phosphate</keyword>
<comment type="cofactor">
    <cofactor evidence="1">
        <name>pyridoxal 5'-phosphate</name>
        <dbReference type="ChEBI" id="CHEBI:597326"/>
    </cofactor>
</comment>
<keyword evidence="3" id="KW-0456">Lyase</keyword>
<dbReference type="AlphaFoldDB" id="A0A1G9XLY2"/>
<dbReference type="PANTHER" id="PTHR48078">
    <property type="entry name" value="THREONINE DEHYDRATASE, MITOCHONDRIAL-RELATED"/>
    <property type="match status" value="1"/>
</dbReference>
<dbReference type="PROSITE" id="PS00165">
    <property type="entry name" value="DEHYDRATASE_SER_THR"/>
    <property type="match status" value="1"/>
</dbReference>
<dbReference type="PANTHER" id="PTHR48078:SF6">
    <property type="entry name" value="L-THREONINE DEHYDRATASE CATABOLIC TDCB"/>
    <property type="match status" value="1"/>
</dbReference>
<sequence length="298" mass="30505">MVSPAAARIAPYIRRTPLLRLTIDGRPLVLKLEQLQLTGSFKLRGATNALLSGDRPDLAVTASGGNHGMGVATAAQHLGIPARVHVPDTAPEAKLRRVRDLGAEVIKHAGGYAAALATALEEGEKPGVRFVHAYDDPAVVAGQSTIGEEIVEDAPDVDSVAVAVGGGGLITGIASAIGDRTIVAVEPENCCCFNAALRAGGLVDSTVDSVAASALGAVRVGTLAYESLHSRAVSVLVSDAEILAARDRLWEEARLAVEPAAAVPVAAWLAGRVPGALPCVVLCGANSDWSPTECAPSR</sequence>
<evidence type="ECO:0000256" key="1">
    <source>
        <dbReference type="ARBA" id="ARBA00001933"/>
    </source>
</evidence>
<dbReference type="GO" id="GO:0030170">
    <property type="term" value="F:pyridoxal phosphate binding"/>
    <property type="evidence" value="ECO:0007669"/>
    <property type="project" value="InterPro"/>
</dbReference>
<dbReference type="Pfam" id="PF00291">
    <property type="entry name" value="PALP"/>
    <property type="match status" value="1"/>
</dbReference>
<dbReference type="NCBIfam" id="NF006094">
    <property type="entry name" value="PRK08246.1"/>
    <property type="match status" value="1"/>
</dbReference>
<dbReference type="InterPro" id="IPR050147">
    <property type="entry name" value="Ser/Thr_Dehydratase"/>
</dbReference>
<dbReference type="InterPro" id="IPR001926">
    <property type="entry name" value="TrpB-like_PALP"/>
</dbReference>
<dbReference type="STRING" id="211114.SAMN04489726_4266"/>
<accession>A0A1G9XLY2</accession>
<dbReference type="RefSeq" id="WP_030429058.1">
    <property type="nucleotide sequence ID" value="NZ_JOEF01000005.1"/>
</dbReference>
<proteinExistence type="predicted"/>
<evidence type="ECO:0000256" key="2">
    <source>
        <dbReference type="ARBA" id="ARBA00022898"/>
    </source>
</evidence>
<feature type="domain" description="Tryptophan synthase beta chain-like PALP" evidence="4">
    <location>
        <begin position="10"/>
        <end position="284"/>
    </location>
</feature>
<dbReference type="GO" id="GO:0006565">
    <property type="term" value="P:L-serine catabolic process"/>
    <property type="evidence" value="ECO:0007669"/>
    <property type="project" value="TreeGrafter"/>
</dbReference>
<dbReference type="EMBL" id="LT629701">
    <property type="protein sequence ID" value="SDM97263.1"/>
    <property type="molecule type" value="Genomic_DNA"/>
</dbReference>